<organism evidence="2 3">
    <name type="scientific">Rubellimicrobium mesophilum DSM 19309</name>
    <dbReference type="NCBI Taxonomy" id="442562"/>
    <lineage>
        <taxon>Bacteria</taxon>
        <taxon>Pseudomonadati</taxon>
        <taxon>Pseudomonadota</taxon>
        <taxon>Alphaproteobacteria</taxon>
        <taxon>Rhodobacterales</taxon>
        <taxon>Roseobacteraceae</taxon>
        <taxon>Rubellimicrobium</taxon>
    </lineage>
</organism>
<dbReference type="EMBL" id="AOSK01000089">
    <property type="protein sequence ID" value="EYD75258.1"/>
    <property type="molecule type" value="Genomic_DNA"/>
</dbReference>
<evidence type="ECO:0000256" key="1">
    <source>
        <dbReference type="SAM" id="MobiDB-lite"/>
    </source>
</evidence>
<keyword evidence="3" id="KW-1185">Reference proteome</keyword>
<gene>
    <name evidence="2" type="ORF">Rumeso_03169</name>
</gene>
<dbReference type="OrthoDB" id="9968232at2"/>
<feature type="region of interest" description="Disordered" evidence="1">
    <location>
        <begin position="27"/>
        <end position="82"/>
    </location>
</feature>
<feature type="compositionally biased region" description="Basic residues" evidence="1">
    <location>
        <begin position="73"/>
        <end position="82"/>
    </location>
</feature>
<dbReference type="Proteomes" id="UP000019666">
    <property type="component" value="Unassembled WGS sequence"/>
</dbReference>
<sequence length="82" mass="9020">MLTIPRSPSWSLLGTLEDLFAAHPASFIGGSRSRAAEREAEDALARMPPHLRDDLGLPPTPRPEPEHPALTRARNRASRWGS</sequence>
<dbReference type="RefSeq" id="WP_037279892.1">
    <property type="nucleotide sequence ID" value="NZ_KK088566.1"/>
</dbReference>
<evidence type="ECO:0000313" key="3">
    <source>
        <dbReference type="Proteomes" id="UP000019666"/>
    </source>
</evidence>
<evidence type="ECO:0000313" key="2">
    <source>
        <dbReference type="EMBL" id="EYD75258.1"/>
    </source>
</evidence>
<dbReference type="AlphaFoldDB" id="A0A017HM62"/>
<reference evidence="2 3" key="1">
    <citation type="submission" date="2013-02" db="EMBL/GenBank/DDBJ databases">
        <authorList>
            <person name="Fiebig A."/>
            <person name="Goeker M."/>
            <person name="Klenk H.-P.P."/>
        </authorList>
    </citation>
    <scope>NUCLEOTIDE SEQUENCE [LARGE SCALE GENOMIC DNA]</scope>
    <source>
        <strain evidence="2 3">DSM 19309</strain>
    </source>
</reference>
<proteinExistence type="predicted"/>
<feature type="compositionally biased region" description="Basic and acidic residues" evidence="1">
    <location>
        <begin position="34"/>
        <end position="55"/>
    </location>
</feature>
<dbReference type="STRING" id="442562.Rumeso_03169"/>
<protein>
    <submittedName>
        <fullName evidence="2">Uncharacterized protein</fullName>
    </submittedName>
</protein>
<comment type="caution">
    <text evidence="2">The sequence shown here is derived from an EMBL/GenBank/DDBJ whole genome shotgun (WGS) entry which is preliminary data.</text>
</comment>
<name>A0A017HM62_9RHOB</name>
<accession>A0A017HM62</accession>
<dbReference type="HOGENOM" id="CLU_2556189_0_0_5"/>